<evidence type="ECO:0000313" key="1">
    <source>
        <dbReference type="EMBL" id="GAI55170.1"/>
    </source>
</evidence>
<organism evidence="1">
    <name type="scientific">marine sediment metagenome</name>
    <dbReference type="NCBI Taxonomy" id="412755"/>
    <lineage>
        <taxon>unclassified sequences</taxon>
        <taxon>metagenomes</taxon>
        <taxon>ecological metagenomes</taxon>
    </lineage>
</organism>
<sequence length="50" mass="5603">MTITQMGQALVKDHAVAQSRISELEISSQKLPSLKKELQQIQVQLNQLAE</sequence>
<accession>X1QWA1</accession>
<name>X1QWA1_9ZZZZ</name>
<gene>
    <name evidence="1" type="ORF">S06H3_64642</name>
</gene>
<reference evidence="1" key="1">
    <citation type="journal article" date="2014" name="Front. Microbiol.">
        <title>High frequency of phylogenetically diverse reductive dehalogenase-homologous genes in deep subseafloor sedimentary metagenomes.</title>
        <authorList>
            <person name="Kawai M."/>
            <person name="Futagami T."/>
            <person name="Toyoda A."/>
            <person name="Takaki Y."/>
            <person name="Nishi S."/>
            <person name="Hori S."/>
            <person name="Arai W."/>
            <person name="Tsubouchi T."/>
            <person name="Morono Y."/>
            <person name="Uchiyama I."/>
            <person name="Ito T."/>
            <person name="Fujiyama A."/>
            <person name="Inagaki F."/>
            <person name="Takami H."/>
        </authorList>
    </citation>
    <scope>NUCLEOTIDE SEQUENCE</scope>
    <source>
        <strain evidence="1">Expedition CK06-06</strain>
    </source>
</reference>
<dbReference type="EMBL" id="BARV01043246">
    <property type="protein sequence ID" value="GAI55170.1"/>
    <property type="molecule type" value="Genomic_DNA"/>
</dbReference>
<feature type="non-terminal residue" evidence="1">
    <location>
        <position position="50"/>
    </location>
</feature>
<protein>
    <submittedName>
        <fullName evidence="1">Uncharacterized protein</fullName>
    </submittedName>
</protein>
<dbReference type="AlphaFoldDB" id="X1QWA1"/>
<comment type="caution">
    <text evidence="1">The sequence shown here is derived from an EMBL/GenBank/DDBJ whole genome shotgun (WGS) entry which is preliminary data.</text>
</comment>
<proteinExistence type="predicted"/>